<proteinExistence type="predicted"/>
<dbReference type="GO" id="GO:0016787">
    <property type="term" value="F:hydrolase activity"/>
    <property type="evidence" value="ECO:0007669"/>
    <property type="project" value="InterPro"/>
</dbReference>
<organism evidence="3 4">
    <name type="scientific">Cupriavidus cauae</name>
    <dbReference type="NCBI Taxonomy" id="2608999"/>
    <lineage>
        <taxon>Bacteria</taxon>
        <taxon>Pseudomonadati</taxon>
        <taxon>Pseudomonadota</taxon>
        <taxon>Betaproteobacteria</taxon>
        <taxon>Burkholderiales</taxon>
        <taxon>Burkholderiaceae</taxon>
        <taxon>Cupriavidus</taxon>
    </lineage>
</organism>
<dbReference type="PANTHER" id="PTHR37844:SF2">
    <property type="entry name" value="SER_THR PROTEIN PHOSPHATASE SUPERFAMILY (AFU_ORTHOLOGUE AFUA_1G14840)"/>
    <property type="match status" value="1"/>
</dbReference>
<dbReference type="SUPFAM" id="SSF56300">
    <property type="entry name" value="Metallo-dependent phosphatases"/>
    <property type="match status" value="1"/>
</dbReference>
<evidence type="ECO:0000313" key="3">
    <source>
        <dbReference type="EMBL" id="KAA6133401.1"/>
    </source>
</evidence>
<dbReference type="RefSeq" id="WP_150081747.1">
    <property type="nucleotide sequence ID" value="NZ_VWRN01000003.1"/>
</dbReference>
<keyword evidence="4" id="KW-1185">Reference proteome</keyword>
<feature type="domain" description="Calcineurin-like phosphoesterase" evidence="2">
    <location>
        <begin position="1"/>
        <end position="67"/>
    </location>
</feature>
<dbReference type="InterPro" id="IPR029052">
    <property type="entry name" value="Metallo-depent_PP-like"/>
</dbReference>
<dbReference type="AlphaFoldDB" id="A0A5M8BG46"/>
<feature type="compositionally biased region" description="Basic and acidic residues" evidence="1">
    <location>
        <begin position="144"/>
        <end position="163"/>
    </location>
</feature>
<accession>A0A5M8BG46</accession>
<dbReference type="PANTHER" id="PTHR37844">
    <property type="entry name" value="SER/THR PROTEIN PHOSPHATASE SUPERFAMILY (AFU_ORTHOLOGUE AFUA_1G14840)"/>
    <property type="match status" value="1"/>
</dbReference>
<dbReference type="Pfam" id="PF00149">
    <property type="entry name" value="Metallophos"/>
    <property type="match status" value="1"/>
</dbReference>
<evidence type="ECO:0000259" key="2">
    <source>
        <dbReference type="Pfam" id="PF00149"/>
    </source>
</evidence>
<dbReference type="InterPro" id="IPR004843">
    <property type="entry name" value="Calcineurin-like_PHP"/>
</dbReference>
<dbReference type="Gene3D" id="3.60.21.10">
    <property type="match status" value="2"/>
</dbReference>
<protein>
    <submittedName>
        <fullName evidence="3">Metallophosphoesterase</fullName>
    </submittedName>
</protein>
<comment type="caution">
    <text evidence="3">The sequence shown here is derived from an EMBL/GenBank/DDBJ whole genome shotgun (WGS) entry which is preliminary data.</text>
</comment>
<evidence type="ECO:0000256" key="1">
    <source>
        <dbReference type="SAM" id="MobiDB-lite"/>
    </source>
</evidence>
<gene>
    <name evidence="3" type="ORF">F1599_00880</name>
</gene>
<sequence>MKLRVLSDLHLEHHTPETVPDCEADVVVLAGDIANGRHGIDWAARHLRGPIVYVPGNHEYYDSTFTRVDAQMAAAAAAHPQVHLLTGGVAVFELPGQAPVRVLGTTWWADYALFGRERIDDAMQACARVMLDHRLISVEDDSADDRADGGAHDSADDSADGRGGRHGGIRRFTPADALARHRTESAWLAGELDKPFDGATVVVTHHAPDLGSLDPRYAHDLASAGFISRRPDLVQRADLWIHGHTHTSFDYRVDRARVVCNPRGYVRRGDGALENAKFDWGYVVEV</sequence>
<dbReference type="Proteomes" id="UP000324324">
    <property type="component" value="Unassembled WGS sequence"/>
</dbReference>
<feature type="region of interest" description="Disordered" evidence="1">
    <location>
        <begin position="142"/>
        <end position="170"/>
    </location>
</feature>
<evidence type="ECO:0000313" key="4">
    <source>
        <dbReference type="Proteomes" id="UP000324324"/>
    </source>
</evidence>
<dbReference type="EMBL" id="VWRN01000003">
    <property type="protein sequence ID" value="KAA6133401.1"/>
    <property type="molecule type" value="Genomic_DNA"/>
</dbReference>
<reference evidence="3 4" key="1">
    <citation type="submission" date="2019-09" db="EMBL/GenBank/DDBJ databases">
        <title>Isolation of a novel species in the genus Cupriavidus from patients with sepsis using whole genome sequencing.</title>
        <authorList>
            <person name="Kweon O.J."/>
            <person name="Lee M.-K."/>
        </authorList>
    </citation>
    <scope>NUCLEOTIDE SEQUENCE [LARGE SCALE GENOMIC DNA]</scope>
    <source>
        <strain evidence="3 4">MKL-01</strain>
    </source>
</reference>
<name>A0A5M8BG46_9BURK</name>